<evidence type="ECO:0000313" key="1">
    <source>
        <dbReference type="EMBL" id="OXI31089.1"/>
    </source>
</evidence>
<organism evidence="1 3">
    <name type="scientific">Burkholderia aenigmatica</name>
    <dbReference type="NCBI Taxonomy" id="2015348"/>
    <lineage>
        <taxon>Bacteria</taxon>
        <taxon>Pseudomonadati</taxon>
        <taxon>Pseudomonadota</taxon>
        <taxon>Betaproteobacteria</taxon>
        <taxon>Burkholderiales</taxon>
        <taxon>Burkholderiaceae</taxon>
        <taxon>Burkholderia</taxon>
        <taxon>Burkholderia cepacia complex</taxon>
    </lineage>
</organism>
<dbReference type="Proteomes" id="UP000494261">
    <property type="component" value="Unassembled WGS sequence"/>
</dbReference>
<evidence type="ECO:0000313" key="2">
    <source>
        <dbReference type="EMBL" id="VWB75003.1"/>
    </source>
</evidence>
<reference evidence="2 4" key="4">
    <citation type="submission" date="2019-09" db="EMBL/GenBank/DDBJ databases">
        <authorList>
            <person name="Depoorter E."/>
        </authorList>
    </citation>
    <scope>NUCLEOTIDE SEQUENCE [LARGE SCALE GENOMIC DNA]</scope>
    <source>
        <strain evidence="2">LMG 13014</strain>
    </source>
</reference>
<proteinExistence type="predicted"/>
<gene>
    <name evidence="2" type="ORF">BLA13014_03422</name>
    <name evidence="1" type="ORF">CFB84_42600</name>
</gene>
<dbReference type="OrthoDB" id="9133907at2"/>
<accession>A0A228HMI2</accession>
<dbReference type="EMBL" id="NKFA01000045">
    <property type="protein sequence ID" value="OXI31089.1"/>
    <property type="molecule type" value="Genomic_DNA"/>
</dbReference>
<protein>
    <submittedName>
        <fullName evidence="1">Uncharacterized protein</fullName>
    </submittedName>
</protein>
<reference evidence="3" key="2">
    <citation type="submission" date="2017-06" db="EMBL/GenBank/DDBJ databases">
        <authorList>
            <person name="LiPuma J."/>
            <person name="Spilker T."/>
        </authorList>
    </citation>
    <scope>NUCLEOTIDE SEQUENCE [LARGE SCALE GENOMIC DNA]</scope>
    <source>
        <strain evidence="3">AU17325</strain>
    </source>
</reference>
<sequence>MLTEQQPPEFVLAGYAGSRDYERLAGVASKASIICIVDYDMPGVGTVRDIARTQYTLHRGEEVFMVCARGISYIHAFGKADFIGLCELRHVEFIEPPHFVAT</sequence>
<dbReference type="Proteomes" id="UP000214600">
    <property type="component" value="Unassembled WGS sequence"/>
</dbReference>
<accession>A0A6P2LSG0</accession>
<reference evidence="1" key="1">
    <citation type="submission" date="2017-06" db="EMBL/GenBank/DDBJ databases">
        <authorList>
            <person name="Kim H.J."/>
            <person name="Triplett B.A."/>
        </authorList>
    </citation>
    <scope>NUCLEOTIDE SEQUENCE [LARGE SCALE GENOMIC DNA]</scope>
    <source>
        <strain evidence="1">AU17325</strain>
    </source>
</reference>
<reference evidence="1 3" key="3">
    <citation type="submission" date="2017-08" db="EMBL/GenBank/DDBJ databases">
        <title>WGS of novel Burkholderia cepaca complex species.</title>
        <authorList>
            <person name="Lipuma J."/>
            <person name="Spilker T."/>
        </authorList>
    </citation>
    <scope>NUCLEOTIDE SEQUENCE [LARGE SCALE GENOMIC DNA]</scope>
    <source>
        <strain evidence="1 3">AU17325</strain>
    </source>
</reference>
<dbReference type="AlphaFoldDB" id="A0A228HMI2"/>
<name>A0A228HMI2_9BURK</name>
<evidence type="ECO:0000313" key="3">
    <source>
        <dbReference type="Proteomes" id="UP000214600"/>
    </source>
</evidence>
<dbReference type="RefSeq" id="WP_089454712.1">
    <property type="nucleotide sequence ID" value="NZ_CABVQC010000021.1"/>
</dbReference>
<evidence type="ECO:0000313" key="4">
    <source>
        <dbReference type="Proteomes" id="UP000494261"/>
    </source>
</evidence>
<dbReference type="GeneID" id="99665069"/>
<dbReference type="EMBL" id="CABVQC010000021">
    <property type="protein sequence ID" value="VWB75003.1"/>
    <property type="molecule type" value="Genomic_DNA"/>
</dbReference>